<dbReference type="SUPFAM" id="SSF103481">
    <property type="entry name" value="Multidrug resistance efflux transporter EmrE"/>
    <property type="match status" value="2"/>
</dbReference>
<protein>
    <submittedName>
        <fullName evidence="7">EamA family transporter</fullName>
    </submittedName>
</protein>
<keyword evidence="4 5" id="KW-0472">Membrane</keyword>
<sequence length="294" mass="31510">MLFRDLLLALSVVAIWGLNFSVIKFGLQELPPLLFSALRFAVAALPAVFFIPRPKTSWWNILGVGLFLGVLKFGLVFMAMQSEISAGLASLLLQAQVFFTILLSMLLLGEGIGRHQVAGIGVALAGFAVFIFTATGGVTPLGLGMILLAGLFWAIANLITKRVKGVNALHFLVWVCLVPPLPLLGLSLWLETSQPLTLLANASLDAWLSLGFVSYISTLLAFAWWGKLLLNYPAATVTPFALLVPVVGIACSAWLLGEQLQSHELYAAMAIMAGLVLCVFGKNLPGLRPAPQLN</sequence>
<evidence type="ECO:0000313" key="8">
    <source>
        <dbReference type="Proteomes" id="UP001501757"/>
    </source>
</evidence>
<evidence type="ECO:0000256" key="1">
    <source>
        <dbReference type="ARBA" id="ARBA00004141"/>
    </source>
</evidence>
<proteinExistence type="predicted"/>
<feature type="transmembrane region" description="Helical" evidence="5">
    <location>
        <begin position="171"/>
        <end position="190"/>
    </location>
</feature>
<feature type="domain" description="EamA" evidence="6">
    <location>
        <begin position="141"/>
        <end position="279"/>
    </location>
</feature>
<evidence type="ECO:0000256" key="5">
    <source>
        <dbReference type="SAM" id="Phobius"/>
    </source>
</evidence>
<feature type="transmembrane region" description="Helical" evidence="5">
    <location>
        <begin position="117"/>
        <end position="135"/>
    </location>
</feature>
<dbReference type="InterPro" id="IPR037185">
    <property type="entry name" value="EmrE-like"/>
</dbReference>
<dbReference type="Pfam" id="PF00892">
    <property type="entry name" value="EamA"/>
    <property type="match status" value="2"/>
</dbReference>
<dbReference type="PANTHER" id="PTHR32322">
    <property type="entry name" value="INNER MEMBRANE TRANSPORTER"/>
    <property type="match status" value="1"/>
</dbReference>
<keyword evidence="2 5" id="KW-0812">Transmembrane</keyword>
<keyword evidence="3 5" id="KW-1133">Transmembrane helix</keyword>
<dbReference type="RefSeq" id="WP_343844530.1">
    <property type="nucleotide sequence ID" value="NZ_BAAAEI010000010.1"/>
</dbReference>
<feature type="transmembrane region" description="Helical" evidence="5">
    <location>
        <begin position="58"/>
        <end position="80"/>
    </location>
</feature>
<comment type="subcellular location">
    <subcellularLocation>
        <location evidence="1">Membrane</location>
        <topology evidence="1">Multi-pass membrane protein</topology>
    </subcellularLocation>
</comment>
<evidence type="ECO:0000256" key="3">
    <source>
        <dbReference type="ARBA" id="ARBA00022989"/>
    </source>
</evidence>
<dbReference type="InterPro" id="IPR050638">
    <property type="entry name" value="AA-Vitamin_Transporters"/>
</dbReference>
<feature type="transmembrane region" description="Helical" evidence="5">
    <location>
        <begin position="141"/>
        <end position="159"/>
    </location>
</feature>
<feature type="transmembrane region" description="Helical" evidence="5">
    <location>
        <begin position="237"/>
        <end position="257"/>
    </location>
</feature>
<evidence type="ECO:0000313" key="7">
    <source>
        <dbReference type="EMBL" id="GAA0355169.1"/>
    </source>
</evidence>
<feature type="transmembrane region" description="Helical" evidence="5">
    <location>
        <begin position="86"/>
        <end position="108"/>
    </location>
</feature>
<comment type="caution">
    <text evidence="7">The sequence shown here is derived from an EMBL/GenBank/DDBJ whole genome shotgun (WGS) entry which is preliminary data.</text>
</comment>
<dbReference type="PANTHER" id="PTHR32322:SF9">
    <property type="entry name" value="AMINO-ACID METABOLITE EFFLUX PUMP-RELATED"/>
    <property type="match status" value="1"/>
</dbReference>
<evidence type="ECO:0000259" key="6">
    <source>
        <dbReference type="Pfam" id="PF00892"/>
    </source>
</evidence>
<feature type="transmembrane region" description="Helical" evidence="5">
    <location>
        <begin position="206"/>
        <end position="225"/>
    </location>
</feature>
<organism evidence="7 8">
    <name type="scientific">Bowmanella denitrificans</name>
    <dbReference type="NCBI Taxonomy" id="366582"/>
    <lineage>
        <taxon>Bacteria</taxon>
        <taxon>Pseudomonadati</taxon>
        <taxon>Pseudomonadota</taxon>
        <taxon>Gammaproteobacteria</taxon>
        <taxon>Alteromonadales</taxon>
        <taxon>Alteromonadaceae</taxon>
        <taxon>Bowmanella</taxon>
    </lineage>
</organism>
<feature type="domain" description="EamA" evidence="6">
    <location>
        <begin position="6"/>
        <end position="130"/>
    </location>
</feature>
<name>A0ABP3GX86_9ALTE</name>
<feature type="transmembrane region" description="Helical" evidence="5">
    <location>
        <begin position="7"/>
        <end position="27"/>
    </location>
</feature>
<dbReference type="InterPro" id="IPR000620">
    <property type="entry name" value="EamA_dom"/>
</dbReference>
<keyword evidence="8" id="KW-1185">Reference proteome</keyword>
<accession>A0ABP3GX86</accession>
<feature type="transmembrane region" description="Helical" evidence="5">
    <location>
        <begin position="263"/>
        <end position="281"/>
    </location>
</feature>
<gene>
    <name evidence="7" type="ORF">GCM10009092_19310</name>
</gene>
<dbReference type="Proteomes" id="UP001501757">
    <property type="component" value="Unassembled WGS sequence"/>
</dbReference>
<feature type="transmembrane region" description="Helical" evidence="5">
    <location>
        <begin position="33"/>
        <end position="51"/>
    </location>
</feature>
<evidence type="ECO:0000256" key="4">
    <source>
        <dbReference type="ARBA" id="ARBA00023136"/>
    </source>
</evidence>
<evidence type="ECO:0000256" key="2">
    <source>
        <dbReference type="ARBA" id="ARBA00022692"/>
    </source>
</evidence>
<reference evidence="8" key="1">
    <citation type="journal article" date="2019" name="Int. J. Syst. Evol. Microbiol.">
        <title>The Global Catalogue of Microorganisms (GCM) 10K type strain sequencing project: providing services to taxonomists for standard genome sequencing and annotation.</title>
        <authorList>
            <consortium name="The Broad Institute Genomics Platform"/>
            <consortium name="The Broad Institute Genome Sequencing Center for Infectious Disease"/>
            <person name="Wu L."/>
            <person name="Ma J."/>
        </authorList>
    </citation>
    <scope>NUCLEOTIDE SEQUENCE [LARGE SCALE GENOMIC DNA]</scope>
    <source>
        <strain evidence="8">JCM 13378</strain>
    </source>
</reference>
<dbReference type="EMBL" id="BAAAEI010000010">
    <property type="protein sequence ID" value="GAA0355169.1"/>
    <property type="molecule type" value="Genomic_DNA"/>
</dbReference>